<dbReference type="SUPFAM" id="SSF50044">
    <property type="entry name" value="SH3-domain"/>
    <property type="match status" value="1"/>
</dbReference>
<dbReference type="Pfam" id="PF14604">
    <property type="entry name" value="SH3_9"/>
    <property type="match status" value="1"/>
</dbReference>
<evidence type="ECO:0000259" key="4">
    <source>
        <dbReference type="PROSITE" id="PS50002"/>
    </source>
</evidence>
<protein>
    <recommendedName>
        <fullName evidence="4">SH3 domain-containing protein</fullName>
    </recommendedName>
</protein>
<feature type="compositionally biased region" description="Basic and acidic residues" evidence="3">
    <location>
        <begin position="148"/>
        <end position="158"/>
    </location>
</feature>
<dbReference type="SMART" id="SM00326">
    <property type="entry name" value="SH3"/>
    <property type="match status" value="1"/>
</dbReference>
<dbReference type="OrthoDB" id="73680at2759"/>
<reference evidence="6" key="1">
    <citation type="submission" date="2017-01" db="EMBL/GenBank/DDBJ databases">
        <authorList>
            <person name="Wang Y."/>
            <person name="White M."/>
            <person name="Kvist S."/>
            <person name="Moncalvo J.-M."/>
        </authorList>
    </citation>
    <scope>NUCLEOTIDE SEQUENCE [LARGE SCALE GENOMIC DNA]</scope>
    <source>
        <strain evidence="6">ID-206-W2</strain>
    </source>
</reference>
<evidence type="ECO:0000256" key="1">
    <source>
        <dbReference type="ARBA" id="ARBA00022443"/>
    </source>
</evidence>
<keyword evidence="6" id="KW-1185">Reference proteome</keyword>
<dbReference type="Proteomes" id="UP000187429">
    <property type="component" value="Unassembled WGS sequence"/>
</dbReference>
<feature type="domain" description="SH3" evidence="4">
    <location>
        <begin position="2"/>
        <end position="65"/>
    </location>
</feature>
<evidence type="ECO:0000256" key="2">
    <source>
        <dbReference type="PROSITE-ProRule" id="PRU00192"/>
    </source>
</evidence>
<evidence type="ECO:0000256" key="3">
    <source>
        <dbReference type="SAM" id="MobiDB-lite"/>
    </source>
</evidence>
<gene>
    <name evidence="5" type="ORF">AYI69_g5744</name>
</gene>
<evidence type="ECO:0000313" key="6">
    <source>
        <dbReference type="Proteomes" id="UP000187429"/>
    </source>
</evidence>
<dbReference type="InterPro" id="IPR036028">
    <property type="entry name" value="SH3-like_dom_sf"/>
</dbReference>
<organism evidence="5 6">
    <name type="scientific">Smittium culicis</name>
    <dbReference type="NCBI Taxonomy" id="133412"/>
    <lineage>
        <taxon>Eukaryota</taxon>
        <taxon>Fungi</taxon>
        <taxon>Fungi incertae sedis</taxon>
        <taxon>Zoopagomycota</taxon>
        <taxon>Kickxellomycotina</taxon>
        <taxon>Harpellomycetes</taxon>
        <taxon>Harpellales</taxon>
        <taxon>Legeriomycetaceae</taxon>
        <taxon>Smittium</taxon>
    </lineage>
</organism>
<dbReference type="EMBL" id="LSSM01002471">
    <property type="protein sequence ID" value="OMJ21565.1"/>
    <property type="molecule type" value="Genomic_DNA"/>
</dbReference>
<dbReference type="PROSITE" id="PS50002">
    <property type="entry name" value="SH3"/>
    <property type="match status" value="1"/>
</dbReference>
<feature type="compositionally biased region" description="Polar residues" evidence="3">
    <location>
        <begin position="131"/>
        <end position="147"/>
    </location>
</feature>
<accession>A0A1R1Y436</accession>
<feature type="region of interest" description="Disordered" evidence="3">
    <location>
        <begin position="126"/>
        <end position="161"/>
    </location>
</feature>
<dbReference type="CDD" id="cd00174">
    <property type="entry name" value="SH3"/>
    <property type="match status" value="1"/>
</dbReference>
<feature type="non-terminal residue" evidence="5">
    <location>
        <position position="273"/>
    </location>
</feature>
<dbReference type="Gene3D" id="2.30.30.40">
    <property type="entry name" value="SH3 Domains"/>
    <property type="match status" value="1"/>
</dbReference>
<name>A0A1R1Y436_9FUNG</name>
<dbReference type="AlphaFoldDB" id="A0A1R1Y436"/>
<proteinExistence type="predicted"/>
<comment type="caution">
    <text evidence="5">The sequence shown here is derived from an EMBL/GenBank/DDBJ whole genome shotgun (WGS) entry which is preliminary data.</text>
</comment>
<evidence type="ECO:0000313" key="5">
    <source>
        <dbReference type="EMBL" id="OMJ21565.1"/>
    </source>
</evidence>
<sequence length="273" mass="30966">MISQNSLLVQFPYTPKQKGELKIMPGEILEIISSDIQYNDGWYIGRNQKGLVGKFPVNYTVPLKTKESYTQSILEDREIINPLGQKERSVSGNVMSNNKTCQGNISEAGMKRTLYLEGSKEKNRAKDVERSFSSTFTAEPPFSNSKFENSDLRARQRSDTSTTVNVMDTYSNRNNYIGKESVYTSKQQSRYFHNFSKLRKLVVQDPIRKPSIKNGSNFQGSQKYSNMENNETFELLTGGFNNNEMLMSDDGSCYSCENGEIGNNVRYSEGDKG</sequence>
<keyword evidence="1 2" id="KW-0728">SH3 domain</keyword>
<dbReference type="InterPro" id="IPR001452">
    <property type="entry name" value="SH3_domain"/>
</dbReference>